<dbReference type="CDD" id="cd00093">
    <property type="entry name" value="HTH_XRE"/>
    <property type="match status" value="1"/>
</dbReference>
<organism evidence="2 3">
    <name type="scientific">Pilibacter termitis</name>
    <dbReference type="NCBI Taxonomy" id="263852"/>
    <lineage>
        <taxon>Bacteria</taxon>
        <taxon>Bacillati</taxon>
        <taxon>Bacillota</taxon>
        <taxon>Bacilli</taxon>
        <taxon>Lactobacillales</taxon>
        <taxon>Enterococcaceae</taxon>
        <taxon>Pilibacter</taxon>
    </lineage>
</organism>
<sequence length="106" mass="12404">MLFERLQELAKKNNVSLQKISEDIGFGINSLYSWKKKNPTSEKLEKVADYFNVSVDYLLGREEKEIKKIDLKYDDFTLSFGGEEITDTERQMISALIETYLKNKIK</sequence>
<accession>A0A1T4QYS5</accession>
<protein>
    <submittedName>
        <fullName evidence="2">Helix-turn-helix domain-containing protein</fullName>
    </submittedName>
</protein>
<dbReference type="InterPro" id="IPR010982">
    <property type="entry name" value="Lambda_DNA-bd_dom_sf"/>
</dbReference>
<dbReference type="AlphaFoldDB" id="A0A1T4QYS5"/>
<gene>
    <name evidence="2" type="ORF">SAMN02745116_02375</name>
</gene>
<keyword evidence="3" id="KW-1185">Reference proteome</keyword>
<proteinExistence type="predicted"/>
<dbReference type="SUPFAM" id="SSF47413">
    <property type="entry name" value="lambda repressor-like DNA-binding domains"/>
    <property type="match status" value="1"/>
</dbReference>
<reference evidence="2 3" key="1">
    <citation type="submission" date="2017-02" db="EMBL/GenBank/DDBJ databases">
        <authorList>
            <person name="Peterson S.W."/>
        </authorList>
    </citation>
    <scope>NUCLEOTIDE SEQUENCE [LARGE SCALE GENOMIC DNA]</scope>
    <source>
        <strain evidence="2 3">ATCC BAA-1030</strain>
    </source>
</reference>
<dbReference type="SMART" id="SM00530">
    <property type="entry name" value="HTH_XRE"/>
    <property type="match status" value="1"/>
</dbReference>
<evidence type="ECO:0000313" key="3">
    <source>
        <dbReference type="Proteomes" id="UP000190328"/>
    </source>
</evidence>
<dbReference type="EMBL" id="FUXI01000036">
    <property type="protein sequence ID" value="SKA08890.1"/>
    <property type="molecule type" value="Genomic_DNA"/>
</dbReference>
<dbReference type="InterPro" id="IPR001387">
    <property type="entry name" value="Cro/C1-type_HTH"/>
</dbReference>
<dbReference type="Pfam" id="PF12844">
    <property type="entry name" value="HTH_19"/>
    <property type="match status" value="1"/>
</dbReference>
<evidence type="ECO:0000313" key="2">
    <source>
        <dbReference type="EMBL" id="SKA08890.1"/>
    </source>
</evidence>
<dbReference type="PROSITE" id="PS50943">
    <property type="entry name" value="HTH_CROC1"/>
    <property type="match status" value="1"/>
</dbReference>
<dbReference type="GO" id="GO:0003677">
    <property type="term" value="F:DNA binding"/>
    <property type="evidence" value="ECO:0007669"/>
    <property type="project" value="InterPro"/>
</dbReference>
<evidence type="ECO:0000259" key="1">
    <source>
        <dbReference type="PROSITE" id="PS50943"/>
    </source>
</evidence>
<feature type="domain" description="HTH cro/C1-type" evidence="1">
    <location>
        <begin position="6"/>
        <end position="58"/>
    </location>
</feature>
<name>A0A1T4QYS5_9ENTE</name>
<dbReference type="Proteomes" id="UP000190328">
    <property type="component" value="Unassembled WGS sequence"/>
</dbReference>
<dbReference type="STRING" id="263852.SAMN02745116_02375"/>
<dbReference type="Gene3D" id="1.10.260.40">
    <property type="entry name" value="lambda repressor-like DNA-binding domains"/>
    <property type="match status" value="1"/>
</dbReference>
<dbReference type="RefSeq" id="WP_234984670.1">
    <property type="nucleotide sequence ID" value="NZ_FUXI01000036.1"/>
</dbReference>